<protein>
    <recommendedName>
        <fullName evidence="6">G-protein coupled receptors family 1 profile domain-containing protein</fullName>
    </recommendedName>
</protein>
<evidence type="ECO:0000256" key="5">
    <source>
        <dbReference type="SAM" id="Phobius"/>
    </source>
</evidence>
<accession>A0A813UG23</accession>
<dbReference type="GO" id="GO:0004930">
    <property type="term" value="F:G protein-coupled receptor activity"/>
    <property type="evidence" value="ECO:0007669"/>
    <property type="project" value="InterPro"/>
</dbReference>
<keyword evidence="8" id="KW-1185">Reference proteome</keyword>
<keyword evidence="2 5" id="KW-0812">Transmembrane</keyword>
<evidence type="ECO:0000256" key="1">
    <source>
        <dbReference type="ARBA" id="ARBA00004370"/>
    </source>
</evidence>
<dbReference type="EMBL" id="CAJNOR010000177">
    <property type="protein sequence ID" value="CAF0828640.1"/>
    <property type="molecule type" value="Genomic_DNA"/>
</dbReference>
<evidence type="ECO:0000256" key="2">
    <source>
        <dbReference type="ARBA" id="ARBA00022692"/>
    </source>
</evidence>
<feature type="transmembrane region" description="Helical" evidence="5">
    <location>
        <begin position="278"/>
        <end position="301"/>
    </location>
</feature>
<feature type="transmembrane region" description="Helical" evidence="5">
    <location>
        <begin position="235"/>
        <end position="255"/>
    </location>
</feature>
<keyword evidence="4 5" id="KW-0472">Membrane</keyword>
<comment type="subcellular location">
    <subcellularLocation>
        <location evidence="1">Membrane</location>
    </subcellularLocation>
</comment>
<dbReference type="PANTHER" id="PTHR46641">
    <property type="entry name" value="FMRFAMIDE RECEPTOR-RELATED"/>
    <property type="match status" value="1"/>
</dbReference>
<feature type="transmembrane region" description="Helical" evidence="5">
    <location>
        <begin position="55"/>
        <end position="74"/>
    </location>
</feature>
<dbReference type="AlphaFoldDB" id="A0A813UG23"/>
<gene>
    <name evidence="7" type="ORF">XAT740_LOCUS4342</name>
</gene>
<dbReference type="Gene3D" id="1.20.1070.10">
    <property type="entry name" value="Rhodopsin 7-helix transmembrane proteins"/>
    <property type="match status" value="1"/>
</dbReference>
<dbReference type="PANTHER" id="PTHR46641:SF18">
    <property type="entry name" value="G-PROTEIN COUPLED RECEPTORS FAMILY 1 PROFILE DOMAIN-CONTAINING PROTEIN"/>
    <property type="match status" value="1"/>
</dbReference>
<dbReference type="PROSITE" id="PS50262">
    <property type="entry name" value="G_PROTEIN_RECEP_F1_2"/>
    <property type="match status" value="1"/>
</dbReference>
<evidence type="ECO:0000256" key="4">
    <source>
        <dbReference type="ARBA" id="ARBA00023136"/>
    </source>
</evidence>
<dbReference type="InterPro" id="IPR017452">
    <property type="entry name" value="GPCR_Rhodpsn_7TM"/>
</dbReference>
<feature type="transmembrane region" description="Helical" evidence="5">
    <location>
        <begin position="94"/>
        <end position="115"/>
    </location>
</feature>
<feature type="transmembrane region" description="Helical" evidence="5">
    <location>
        <begin position="23"/>
        <end position="43"/>
    </location>
</feature>
<dbReference type="Pfam" id="PF00001">
    <property type="entry name" value="7tm_1"/>
    <property type="match status" value="1"/>
</dbReference>
<organism evidence="7 8">
    <name type="scientific">Adineta ricciae</name>
    <name type="common">Rotifer</name>
    <dbReference type="NCBI Taxonomy" id="249248"/>
    <lineage>
        <taxon>Eukaryota</taxon>
        <taxon>Metazoa</taxon>
        <taxon>Spiralia</taxon>
        <taxon>Gnathifera</taxon>
        <taxon>Rotifera</taxon>
        <taxon>Eurotatoria</taxon>
        <taxon>Bdelloidea</taxon>
        <taxon>Adinetida</taxon>
        <taxon>Adinetidae</taxon>
        <taxon>Adineta</taxon>
    </lineage>
</organism>
<keyword evidence="3 5" id="KW-1133">Transmembrane helix</keyword>
<feature type="transmembrane region" description="Helical" evidence="5">
    <location>
        <begin position="136"/>
        <end position="156"/>
    </location>
</feature>
<feature type="domain" description="G-protein coupled receptors family 1 profile" evidence="6">
    <location>
        <begin position="35"/>
        <end position="298"/>
    </location>
</feature>
<name>A0A813UG23_ADIRI</name>
<dbReference type="Proteomes" id="UP000663828">
    <property type="component" value="Unassembled WGS sequence"/>
</dbReference>
<dbReference type="InterPro" id="IPR052954">
    <property type="entry name" value="GPCR-Ligand_Int"/>
</dbReference>
<dbReference type="InterPro" id="IPR000276">
    <property type="entry name" value="GPCR_Rhodpsn"/>
</dbReference>
<evidence type="ECO:0000313" key="8">
    <source>
        <dbReference type="Proteomes" id="UP000663828"/>
    </source>
</evidence>
<comment type="caution">
    <text evidence="7">The sequence shown here is derived from an EMBL/GenBank/DDBJ whole genome shotgun (WGS) entry which is preliminary data.</text>
</comment>
<evidence type="ECO:0000259" key="6">
    <source>
        <dbReference type="PROSITE" id="PS50262"/>
    </source>
</evidence>
<sequence>MASLAGTNFTIYLDYIQVQMNRYLSPTIFIFGVIGNTLNCIVLGQPTLRSNPCALLFLVSSFVDLISILVGLPTRILAGWNLDPTAAITWICRFRAFVVFTTRTIAAWLIMFATVDRWLLSSVDIHRRQLSSIKNIRTQILVTFVLSIAVYAHMLYCYEANLNDQPLQCYGKSEQCRFATDMIYALVTIVIPLIGMMTFGLMTIVNVRRAQRRAHPDLRATSDVNHHSRRVNNQLLRMLFVQVLFLIVLCVPQAIQKFYSTVRPFGAGSTDEDAVKTLLYNIELLLAFIASGMPFYIYTLFGETIFRKEFIHVIEKIRKKRMGMVRTIDRTHCRT</sequence>
<dbReference type="GO" id="GO:0016020">
    <property type="term" value="C:membrane"/>
    <property type="evidence" value="ECO:0007669"/>
    <property type="project" value="UniProtKB-SubCell"/>
</dbReference>
<evidence type="ECO:0000256" key="3">
    <source>
        <dbReference type="ARBA" id="ARBA00022989"/>
    </source>
</evidence>
<reference evidence="7" key="1">
    <citation type="submission" date="2021-02" db="EMBL/GenBank/DDBJ databases">
        <authorList>
            <person name="Nowell W R."/>
        </authorList>
    </citation>
    <scope>NUCLEOTIDE SEQUENCE</scope>
</reference>
<dbReference type="SUPFAM" id="SSF81321">
    <property type="entry name" value="Family A G protein-coupled receptor-like"/>
    <property type="match status" value="1"/>
</dbReference>
<proteinExistence type="predicted"/>
<evidence type="ECO:0000313" key="7">
    <source>
        <dbReference type="EMBL" id="CAF0828640.1"/>
    </source>
</evidence>
<feature type="transmembrane region" description="Helical" evidence="5">
    <location>
        <begin position="182"/>
        <end position="205"/>
    </location>
</feature>